<evidence type="ECO:0000256" key="1">
    <source>
        <dbReference type="SAM" id="Phobius"/>
    </source>
</evidence>
<proteinExistence type="predicted"/>
<name>A0A151AVH1_9FIRM</name>
<evidence type="ECO:0000313" key="3">
    <source>
        <dbReference type="Proteomes" id="UP000075670"/>
    </source>
</evidence>
<keyword evidence="3" id="KW-1185">Reference proteome</keyword>
<dbReference type="PROSITE" id="PS00409">
    <property type="entry name" value="PROKAR_NTER_METHYL"/>
    <property type="match status" value="1"/>
</dbReference>
<comment type="caution">
    <text evidence="2">The sequence shown here is derived from an EMBL/GenBank/DDBJ whole genome shotgun (WGS) entry which is preliminary data.</text>
</comment>
<dbReference type="Proteomes" id="UP000075670">
    <property type="component" value="Unassembled WGS sequence"/>
</dbReference>
<reference evidence="2 3" key="1">
    <citation type="submission" date="2016-02" db="EMBL/GenBank/DDBJ databases">
        <title>Genome sequence of Moorella mulderi DSM 14980.</title>
        <authorList>
            <person name="Poehlein A."/>
            <person name="Daniel R."/>
        </authorList>
    </citation>
    <scope>NUCLEOTIDE SEQUENCE [LARGE SCALE GENOMIC DNA]</scope>
    <source>
        <strain evidence="2 3">DSM 14980</strain>
    </source>
</reference>
<feature type="transmembrane region" description="Helical" evidence="1">
    <location>
        <begin position="30"/>
        <end position="48"/>
    </location>
</feature>
<gene>
    <name evidence="2" type="ORF">MOMUL_23020</name>
</gene>
<dbReference type="InterPro" id="IPR012902">
    <property type="entry name" value="N_methyl_site"/>
</dbReference>
<evidence type="ECO:0000313" key="2">
    <source>
        <dbReference type="EMBL" id="KYH31562.1"/>
    </source>
</evidence>
<organism evidence="2 3">
    <name type="scientific">Moorella mulderi DSM 14980</name>
    <dbReference type="NCBI Taxonomy" id="1122241"/>
    <lineage>
        <taxon>Bacteria</taxon>
        <taxon>Bacillati</taxon>
        <taxon>Bacillota</taxon>
        <taxon>Clostridia</taxon>
        <taxon>Neomoorellales</taxon>
        <taxon>Neomoorellaceae</taxon>
        <taxon>Neomoorella</taxon>
    </lineage>
</organism>
<dbReference type="PATRIC" id="fig|1122241.3.peg.2449"/>
<keyword evidence="1" id="KW-1133">Transmembrane helix</keyword>
<dbReference type="OrthoDB" id="9975202at2"/>
<dbReference type="EMBL" id="LTBC01000010">
    <property type="protein sequence ID" value="KYH31562.1"/>
    <property type="molecule type" value="Genomic_DNA"/>
</dbReference>
<keyword evidence="1" id="KW-0472">Membrane</keyword>
<protein>
    <submittedName>
        <fullName evidence="2">Uncharacterized protein</fullName>
    </submittedName>
</protein>
<dbReference type="RefSeq" id="WP_062285004.1">
    <property type="nucleotide sequence ID" value="NZ_LTBC01000010.1"/>
</dbReference>
<accession>A0A151AVH1</accession>
<dbReference type="AlphaFoldDB" id="A0A151AVH1"/>
<sequence length="66" mass="7248">MANIAQKVCCWIGAKAAALKNNKGLTTLEMMLILGVATILLIATYFGAKDFVVPWWNNHIVPQFPS</sequence>
<keyword evidence="1" id="KW-0812">Transmembrane</keyword>